<name>A0A256LHV6_9LACO</name>
<keyword evidence="2" id="KW-0472">Membrane</keyword>
<dbReference type="Proteomes" id="UP000216316">
    <property type="component" value="Unassembled WGS sequence"/>
</dbReference>
<organism evidence="4 5">
    <name type="scientific">Lactobacillus taiwanensis</name>
    <dbReference type="NCBI Taxonomy" id="508451"/>
    <lineage>
        <taxon>Bacteria</taxon>
        <taxon>Bacillati</taxon>
        <taxon>Bacillota</taxon>
        <taxon>Bacilli</taxon>
        <taxon>Lactobacillales</taxon>
        <taxon>Lactobacillaceae</taxon>
        <taxon>Lactobacillus</taxon>
    </lineage>
</organism>
<evidence type="ECO:0000256" key="1">
    <source>
        <dbReference type="SAM" id="Coils"/>
    </source>
</evidence>
<keyword evidence="2" id="KW-1133">Transmembrane helix</keyword>
<protein>
    <submittedName>
        <fullName evidence="4">Uncharacterized protein</fullName>
    </submittedName>
</protein>
<evidence type="ECO:0000313" key="6">
    <source>
        <dbReference type="Proteomes" id="UP000216316"/>
    </source>
</evidence>
<keyword evidence="1" id="KW-0175">Coiled coil</keyword>
<accession>A0A256LHV6</accession>
<reference evidence="3 6" key="2">
    <citation type="submission" date="2017-05" db="EMBL/GenBank/DDBJ databases">
        <authorList>
            <person name="Lin X.B."/>
            <person name="Stothard P."/>
            <person name="Tasseva G."/>
            <person name="Walter J."/>
        </authorList>
    </citation>
    <scope>NUCLEOTIDE SEQUENCE [LARGE SCALE GENOMIC DNA]</scope>
    <source>
        <strain evidence="3 6">609u</strain>
    </source>
</reference>
<evidence type="ECO:0000313" key="3">
    <source>
        <dbReference type="EMBL" id="OYR88934.1"/>
    </source>
</evidence>
<feature type="coiled-coil region" evidence="1">
    <location>
        <begin position="204"/>
        <end position="288"/>
    </location>
</feature>
<feature type="transmembrane region" description="Helical" evidence="2">
    <location>
        <begin position="21"/>
        <end position="43"/>
    </location>
</feature>
<dbReference type="AlphaFoldDB" id="A0A256LHV6"/>
<keyword evidence="6" id="KW-1185">Reference proteome</keyword>
<proteinExistence type="predicted"/>
<keyword evidence="2" id="KW-0812">Transmembrane</keyword>
<reference evidence="5 6" key="3">
    <citation type="submission" date="2017-09" db="EMBL/GenBank/DDBJ databases">
        <title>Tripartite evolution among Lactobacillus johnsonii, Lactobacillus taiwanensis, Lactobacillus reuteri and their rodent host.</title>
        <authorList>
            <person name="Wang T."/>
            <person name="Knowles S."/>
            <person name="Cheng C."/>
        </authorList>
    </citation>
    <scope>NUCLEOTIDE SEQUENCE [LARGE SCALE GENOMIC DNA]</scope>
    <source>
        <strain evidence="4 5">609q</strain>
        <strain evidence="3 6">609u</strain>
    </source>
</reference>
<dbReference type="Proteomes" id="UP000215828">
    <property type="component" value="Unassembled WGS sequence"/>
</dbReference>
<dbReference type="EMBL" id="NGNX01000005">
    <property type="protein sequence ID" value="OYR93028.1"/>
    <property type="molecule type" value="Genomic_DNA"/>
</dbReference>
<evidence type="ECO:0000313" key="5">
    <source>
        <dbReference type="Proteomes" id="UP000215828"/>
    </source>
</evidence>
<evidence type="ECO:0000256" key="2">
    <source>
        <dbReference type="SAM" id="Phobius"/>
    </source>
</evidence>
<evidence type="ECO:0000313" key="4">
    <source>
        <dbReference type="EMBL" id="OYR93028.1"/>
    </source>
</evidence>
<reference evidence="4 5" key="1">
    <citation type="submission" date="2017-04" db="EMBL/GenBank/DDBJ databases">
        <authorList>
            <person name="Afonso C.L."/>
            <person name="Miller P.J."/>
            <person name="Scott M.A."/>
            <person name="Spackman E."/>
            <person name="Goraichik I."/>
            <person name="Dimitrov K.M."/>
            <person name="Suarez D.L."/>
            <person name="Swayne D.E."/>
        </authorList>
    </citation>
    <scope>NUCLEOTIDE SEQUENCE [LARGE SCALE GENOMIC DNA]</scope>
    <source>
        <strain evidence="4 5">609q</strain>
    </source>
</reference>
<dbReference type="EMBL" id="NGNV01000003">
    <property type="protein sequence ID" value="OYR88934.1"/>
    <property type="molecule type" value="Genomic_DNA"/>
</dbReference>
<comment type="caution">
    <text evidence="4">The sequence shown here is derived from an EMBL/GenBank/DDBJ whole genome shotgun (WGS) entry which is preliminary data.</text>
</comment>
<dbReference type="RefSeq" id="WP_094495877.1">
    <property type="nucleotide sequence ID" value="NZ_NGNV01000003.1"/>
</dbReference>
<gene>
    <name evidence="3" type="ORF">CBF53_01085</name>
    <name evidence="4" type="ORF">CBF70_02170</name>
</gene>
<sequence length="292" mass="33303">MPKTNKQKELKRHEKFRKRKAFLSAATIILVAFIGILLSPFYMGAGKVSLTRNDTTDVATNAKLYRMSSTFNPKTGYLVSEFYVGNKEDVNDLSAEKALSNIKYATRAQIQHGTMGNQARFVSTRFQKINDHYFVIEAKDIQPGFNVIRYDVVPELVNSKVETDGFTKNTLIKMYARENKIKLDTNLKPKAKSEYAKNYLAMIIKTYTKKISSSQKKIANAQATIDRDQELIRKMNRKKAIASSSQKEDIESQISDYKQDIDNQTQIIKEAKKTIKEQKENITATKNGAINF</sequence>